<dbReference type="KEGG" id="saf:SULAZ_1172"/>
<dbReference type="HAMAP" id="MF_00274">
    <property type="entry name" value="DNA_YbaB_EbfC"/>
    <property type="match status" value="1"/>
</dbReference>
<evidence type="ECO:0000256" key="3">
    <source>
        <dbReference type="SAM" id="Coils"/>
    </source>
</evidence>
<comment type="similarity">
    <text evidence="2">Belongs to the YbaB/EbfC family.</text>
</comment>
<dbReference type="GO" id="GO:0003677">
    <property type="term" value="F:DNA binding"/>
    <property type="evidence" value="ECO:0007669"/>
    <property type="project" value="UniProtKB-UniRule"/>
</dbReference>
<protein>
    <recommendedName>
        <fullName evidence="2">Nucleoid-associated protein SULAZ_1172</fullName>
    </recommendedName>
</protein>
<accession>C1DVK6</accession>
<dbReference type="EMBL" id="CP001229">
    <property type="protein sequence ID" value="ACN98265.1"/>
    <property type="molecule type" value="Genomic_DNA"/>
</dbReference>
<dbReference type="AlphaFoldDB" id="C1DVK6"/>
<dbReference type="Proteomes" id="UP000001369">
    <property type="component" value="Chromosome"/>
</dbReference>
<comment type="subcellular location">
    <subcellularLocation>
        <location evidence="2">Cytoplasm</location>
        <location evidence="2">Nucleoid</location>
    </subcellularLocation>
</comment>
<dbReference type="Gene3D" id="3.30.1310.10">
    <property type="entry name" value="Nucleoid-associated protein YbaB-like domain"/>
    <property type="match status" value="1"/>
</dbReference>
<comment type="subunit">
    <text evidence="2">Homodimer.</text>
</comment>
<evidence type="ECO:0000313" key="4">
    <source>
        <dbReference type="EMBL" id="ACN98265.1"/>
    </source>
</evidence>
<dbReference type="SUPFAM" id="SSF82607">
    <property type="entry name" value="YbaB-like"/>
    <property type="match status" value="1"/>
</dbReference>
<dbReference type="InterPro" id="IPR004401">
    <property type="entry name" value="YbaB/EbfC"/>
</dbReference>
<dbReference type="InterPro" id="IPR036894">
    <property type="entry name" value="YbaB-like_sf"/>
</dbReference>
<keyword evidence="2" id="KW-0963">Cytoplasm</keyword>
<keyword evidence="1 2" id="KW-0238">DNA-binding</keyword>
<feature type="coiled-coil region" evidence="3">
    <location>
        <begin position="7"/>
        <end position="34"/>
    </location>
</feature>
<dbReference type="GO" id="GO:0005829">
    <property type="term" value="C:cytosol"/>
    <property type="evidence" value="ECO:0007669"/>
    <property type="project" value="TreeGrafter"/>
</dbReference>
<dbReference type="PIRSF" id="PIRSF004555">
    <property type="entry name" value="UCP004555"/>
    <property type="match status" value="1"/>
</dbReference>
<dbReference type="eggNOG" id="COG0718">
    <property type="taxonomic scope" value="Bacteria"/>
</dbReference>
<dbReference type="PANTHER" id="PTHR33449">
    <property type="entry name" value="NUCLEOID-ASSOCIATED PROTEIN YBAB"/>
    <property type="match status" value="1"/>
</dbReference>
<dbReference type="Pfam" id="PF02575">
    <property type="entry name" value="YbaB_DNA_bd"/>
    <property type="match status" value="1"/>
</dbReference>
<gene>
    <name evidence="4" type="ordered locus">SULAZ_1172</name>
</gene>
<keyword evidence="5" id="KW-1185">Reference proteome</keyword>
<organism evidence="4 5">
    <name type="scientific">Sulfurihydrogenibium azorense (strain DSM 15241 / OCM 825 / Az-Fu1)</name>
    <dbReference type="NCBI Taxonomy" id="204536"/>
    <lineage>
        <taxon>Bacteria</taxon>
        <taxon>Pseudomonadati</taxon>
        <taxon>Aquificota</taxon>
        <taxon>Aquificia</taxon>
        <taxon>Aquificales</taxon>
        <taxon>Hydrogenothermaceae</taxon>
        <taxon>Sulfurihydrogenibium</taxon>
    </lineage>
</organism>
<sequence>MFNFGNLAELMKQFQMIKENVEKAKEELKKENVVVEVGGGMVKVVSNGLGEIVDIEIDKSLLNEQEYQVLKDLLISAVNEASDRSKELMTQKLTEASGLPSSFSKFGGLF</sequence>
<evidence type="ECO:0000256" key="2">
    <source>
        <dbReference type="HAMAP-Rule" id="MF_00274"/>
    </source>
</evidence>
<reference evidence="4 5" key="1">
    <citation type="journal article" date="2009" name="J. Bacteriol.">
        <title>Complete and draft genome sequences of six members of the Aquificales.</title>
        <authorList>
            <person name="Reysenbach A.L."/>
            <person name="Hamamura N."/>
            <person name="Podar M."/>
            <person name="Griffiths E."/>
            <person name="Ferreira S."/>
            <person name="Hochstein R."/>
            <person name="Heidelberg J."/>
            <person name="Johnson J."/>
            <person name="Mead D."/>
            <person name="Pohorille A."/>
            <person name="Sarmiento M."/>
            <person name="Schweighofer K."/>
            <person name="Seshadri R."/>
            <person name="Voytek M.A."/>
        </authorList>
    </citation>
    <scope>NUCLEOTIDE SEQUENCE [LARGE SCALE GENOMIC DNA]</scope>
    <source>
        <strain evidence="5">Az-Fu1 / DSM 15241 / OCM 825</strain>
    </source>
</reference>
<comment type="function">
    <text evidence="2">Binds to DNA and alters its conformation. May be involved in regulation of gene expression, nucleoid organization and DNA protection.</text>
</comment>
<dbReference type="PANTHER" id="PTHR33449:SF1">
    <property type="entry name" value="NUCLEOID-ASSOCIATED PROTEIN YBAB"/>
    <property type="match status" value="1"/>
</dbReference>
<dbReference type="HOGENOM" id="CLU_140930_0_1_0"/>
<dbReference type="STRING" id="204536.SULAZ_1172"/>
<evidence type="ECO:0000256" key="1">
    <source>
        <dbReference type="ARBA" id="ARBA00023125"/>
    </source>
</evidence>
<dbReference type="OrthoDB" id="9795263at2"/>
<dbReference type="GO" id="GO:0043590">
    <property type="term" value="C:bacterial nucleoid"/>
    <property type="evidence" value="ECO:0007669"/>
    <property type="project" value="UniProtKB-UniRule"/>
</dbReference>
<dbReference type="RefSeq" id="WP_012673590.1">
    <property type="nucleotide sequence ID" value="NC_012438.1"/>
</dbReference>
<dbReference type="NCBIfam" id="TIGR00103">
    <property type="entry name" value="DNA_YbaB_EbfC"/>
    <property type="match status" value="1"/>
</dbReference>
<proteinExistence type="inferred from homology"/>
<keyword evidence="3" id="KW-0175">Coiled coil</keyword>
<evidence type="ECO:0000313" key="5">
    <source>
        <dbReference type="Proteomes" id="UP000001369"/>
    </source>
</evidence>
<name>C1DVK6_SULAA</name>